<feature type="region of interest" description="Disordered" evidence="1">
    <location>
        <begin position="179"/>
        <end position="213"/>
    </location>
</feature>
<proteinExistence type="predicted"/>
<reference evidence="3" key="1">
    <citation type="submission" date="2021-01" db="EMBL/GenBank/DDBJ databases">
        <authorList>
            <person name="Kaushik A."/>
        </authorList>
    </citation>
    <scope>NUCLEOTIDE SEQUENCE</scope>
    <source>
        <strain evidence="3">Type strain: AG8-Rh-89/</strain>
    </source>
</reference>
<name>A0A8H3HMW2_9AGAM</name>
<feature type="compositionally biased region" description="Polar residues" evidence="1">
    <location>
        <begin position="108"/>
        <end position="155"/>
    </location>
</feature>
<dbReference type="InterPro" id="IPR018961">
    <property type="entry name" value="DnaJ_homolog_subfam-C_membr-28"/>
</dbReference>
<dbReference type="Pfam" id="PF09350">
    <property type="entry name" value="DJC28_CD"/>
    <property type="match status" value="1"/>
</dbReference>
<dbReference type="Proteomes" id="UP000663850">
    <property type="component" value="Unassembled WGS sequence"/>
</dbReference>
<dbReference type="PANTHER" id="PTHR39394:SF1">
    <property type="entry name" value="DNAJ HOMOLOGUE SUBFAMILY C MEMBER 28 CONSERVED DOMAIN-CONTAINING PROTEIN"/>
    <property type="match status" value="1"/>
</dbReference>
<feature type="compositionally biased region" description="Polar residues" evidence="1">
    <location>
        <begin position="179"/>
        <end position="190"/>
    </location>
</feature>
<feature type="region of interest" description="Disordered" evidence="1">
    <location>
        <begin position="101"/>
        <end position="155"/>
    </location>
</feature>
<feature type="domain" description="DnaJ homologue subfamily C member 28 conserved" evidence="2">
    <location>
        <begin position="258"/>
        <end position="318"/>
    </location>
</feature>
<dbReference type="EMBL" id="CAJMWZ010007005">
    <property type="protein sequence ID" value="CAE6530715.1"/>
    <property type="molecule type" value="Genomic_DNA"/>
</dbReference>
<dbReference type="AlphaFoldDB" id="A0A8H3HMW2"/>
<evidence type="ECO:0000256" key="1">
    <source>
        <dbReference type="SAM" id="MobiDB-lite"/>
    </source>
</evidence>
<evidence type="ECO:0000259" key="2">
    <source>
        <dbReference type="Pfam" id="PF09350"/>
    </source>
</evidence>
<evidence type="ECO:0000313" key="4">
    <source>
        <dbReference type="Proteomes" id="UP000663850"/>
    </source>
</evidence>
<feature type="region of interest" description="Disordered" evidence="1">
    <location>
        <begin position="29"/>
        <end position="69"/>
    </location>
</feature>
<accession>A0A8H3HMW2</accession>
<protein>
    <recommendedName>
        <fullName evidence="2">DnaJ homologue subfamily C member 28 conserved domain-containing protein</fullName>
    </recommendedName>
</protein>
<gene>
    <name evidence="3" type="ORF">RDB_LOCUS130097</name>
</gene>
<sequence length="331" mass="37343">MRIQSGIFALTSRNARKATIYPHLSYQPWRKRSNHRSASAKLFADAETEEREDERRSKPSQAEIIRQNQENWDGEERIQDAVLRMLIDKYKPLRTGQIRTADEKLKESNPQISTKTIMQGSTENDSGQHSHTSQYMGSTSQSPAPISGSDQLPSTGTVPPWLVTFKVPSHAQASIKFGNFTSTPPRLVTNSDLLQKSVSSDSSSTRTRAKQKAERRFALGAGRIDRARESILDYQSGVYGQETRSRPNPVSIRGWNALIEERIQKAQATGMFDKIEGRGKPLKQTVEEMNPFVAREEFLMNRIVRKNDAAPPWVELQKGRLKGPYYSCGSC</sequence>
<feature type="compositionally biased region" description="Low complexity" evidence="1">
    <location>
        <begin position="191"/>
        <end position="204"/>
    </location>
</feature>
<dbReference type="PANTHER" id="PTHR39394">
    <property type="entry name" value="YALI0E31793P"/>
    <property type="match status" value="1"/>
</dbReference>
<comment type="caution">
    <text evidence="3">The sequence shown here is derived from an EMBL/GenBank/DDBJ whole genome shotgun (WGS) entry which is preliminary data.</text>
</comment>
<evidence type="ECO:0000313" key="3">
    <source>
        <dbReference type="EMBL" id="CAE6530715.1"/>
    </source>
</evidence>
<organism evidence="3 4">
    <name type="scientific">Rhizoctonia solani</name>
    <dbReference type="NCBI Taxonomy" id="456999"/>
    <lineage>
        <taxon>Eukaryota</taxon>
        <taxon>Fungi</taxon>
        <taxon>Dikarya</taxon>
        <taxon>Basidiomycota</taxon>
        <taxon>Agaricomycotina</taxon>
        <taxon>Agaricomycetes</taxon>
        <taxon>Cantharellales</taxon>
        <taxon>Ceratobasidiaceae</taxon>
        <taxon>Rhizoctonia</taxon>
    </lineage>
</organism>